<dbReference type="EMBL" id="HF935513">
    <property type="protein sequence ID" value="CCX10138.1"/>
    <property type="molecule type" value="Genomic_DNA"/>
</dbReference>
<keyword evidence="5" id="KW-1185">Reference proteome</keyword>
<dbReference type="PROSITE" id="PS50297">
    <property type="entry name" value="ANK_REP_REGION"/>
    <property type="match status" value="4"/>
</dbReference>
<dbReference type="SUPFAM" id="SSF48403">
    <property type="entry name" value="Ankyrin repeat"/>
    <property type="match status" value="1"/>
</dbReference>
<organism evidence="4 5">
    <name type="scientific">Pyronema omphalodes (strain CBS 100304)</name>
    <name type="common">Pyronema confluens</name>
    <dbReference type="NCBI Taxonomy" id="1076935"/>
    <lineage>
        <taxon>Eukaryota</taxon>
        <taxon>Fungi</taxon>
        <taxon>Dikarya</taxon>
        <taxon>Ascomycota</taxon>
        <taxon>Pezizomycotina</taxon>
        <taxon>Pezizomycetes</taxon>
        <taxon>Pezizales</taxon>
        <taxon>Pyronemataceae</taxon>
        <taxon>Pyronema</taxon>
    </lineage>
</organism>
<dbReference type="OMA" id="ARCSATN"/>
<dbReference type="Pfam" id="PF13637">
    <property type="entry name" value="Ank_4"/>
    <property type="match status" value="1"/>
</dbReference>
<feature type="repeat" description="ANK" evidence="3">
    <location>
        <begin position="60"/>
        <end position="93"/>
    </location>
</feature>
<dbReference type="PROSITE" id="PS50088">
    <property type="entry name" value="ANK_REPEAT"/>
    <property type="match status" value="4"/>
</dbReference>
<evidence type="ECO:0000256" key="3">
    <source>
        <dbReference type="PROSITE-ProRule" id="PRU00023"/>
    </source>
</evidence>
<dbReference type="Pfam" id="PF12796">
    <property type="entry name" value="Ank_2"/>
    <property type="match status" value="1"/>
</dbReference>
<dbReference type="PRINTS" id="PR01415">
    <property type="entry name" value="ANKYRIN"/>
</dbReference>
<dbReference type="Gene3D" id="1.25.40.20">
    <property type="entry name" value="Ankyrin repeat-containing domain"/>
    <property type="match status" value="1"/>
</dbReference>
<dbReference type="SMART" id="SM00248">
    <property type="entry name" value="ANK"/>
    <property type="match status" value="4"/>
</dbReference>
<accession>U4L3I0</accession>
<evidence type="ECO:0000313" key="4">
    <source>
        <dbReference type="EMBL" id="CCX10138.1"/>
    </source>
</evidence>
<gene>
    <name evidence="4" type="ORF">PCON_09731</name>
</gene>
<name>U4L3I0_PYROM</name>
<sequence>MSSHGLHHYLRRLLELTDYEVDCRDCDGLTALFHAARKGHLKTVELLLERGAEVDSKDKNGRTPLSFAAKAYGSFETVKLLLERGAEVDSKNKNGRTPLSFAANEYGSLETVQLLLERGAEIDWKDKDGRTPLSYATLNDNTKIVALILERGADQVPKCIRMIS</sequence>
<feature type="repeat" description="ANK" evidence="3">
    <location>
        <begin position="27"/>
        <end position="59"/>
    </location>
</feature>
<evidence type="ECO:0000313" key="5">
    <source>
        <dbReference type="Proteomes" id="UP000018144"/>
    </source>
</evidence>
<keyword evidence="1" id="KW-0677">Repeat</keyword>
<feature type="repeat" description="ANK" evidence="3">
    <location>
        <begin position="128"/>
        <end position="154"/>
    </location>
</feature>
<dbReference type="PANTHER" id="PTHR24171">
    <property type="entry name" value="ANKYRIN REPEAT DOMAIN-CONTAINING PROTEIN 39-RELATED"/>
    <property type="match status" value="1"/>
</dbReference>
<dbReference type="OrthoDB" id="20872at2759"/>
<feature type="repeat" description="ANK" evidence="3">
    <location>
        <begin position="94"/>
        <end position="127"/>
    </location>
</feature>
<dbReference type="Proteomes" id="UP000018144">
    <property type="component" value="Unassembled WGS sequence"/>
</dbReference>
<dbReference type="InterPro" id="IPR002110">
    <property type="entry name" value="Ankyrin_rpt"/>
</dbReference>
<evidence type="ECO:0000256" key="1">
    <source>
        <dbReference type="ARBA" id="ARBA00022737"/>
    </source>
</evidence>
<keyword evidence="2 3" id="KW-0040">ANK repeat</keyword>
<dbReference type="InterPro" id="IPR036770">
    <property type="entry name" value="Ankyrin_rpt-contain_sf"/>
</dbReference>
<evidence type="ECO:0000256" key="2">
    <source>
        <dbReference type="ARBA" id="ARBA00023043"/>
    </source>
</evidence>
<proteinExistence type="predicted"/>
<dbReference type="STRING" id="1076935.U4L3I0"/>
<reference evidence="4 5" key="1">
    <citation type="journal article" date="2013" name="PLoS Genet.">
        <title>The genome and development-dependent transcriptomes of Pyronema confluens: a window into fungal evolution.</title>
        <authorList>
            <person name="Traeger S."/>
            <person name="Altegoer F."/>
            <person name="Freitag M."/>
            <person name="Gabaldon T."/>
            <person name="Kempken F."/>
            <person name="Kumar A."/>
            <person name="Marcet-Houben M."/>
            <person name="Poggeler S."/>
            <person name="Stajich J.E."/>
            <person name="Nowrousian M."/>
        </authorList>
    </citation>
    <scope>NUCLEOTIDE SEQUENCE [LARGE SCALE GENOMIC DNA]</scope>
    <source>
        <strain evidence="5">CBS 100304</strain>
        <tissue evidence="4">Vegetative mycelium</tissue>
    </source>
</reference>
<dbReference type="AlphaFoldDB" id="U4L3I0"/>
<dbReference type="eggNOG" id="KOG0504">
    <property type="taxonomic scope" value="Eukaryota"/>
</dbReference>
<protein>
    <submittedName>
        <fullName evidence="4">Similar to Ankyrin repeat domain-containing protein 50 acc. no. Q9ULJ7</fullName>
    </submittedName>
</protein>